<evidence type="ECO:0000313" key="3">
    <source>
        <dbReference type="Proteomes" id="UP000828390"/>
    </source>
</evidence>
<dbReference type="Proteomes" id="UP000828390">
    <property type="component" value="Unassembled WGS sequence"/>
</dbReference>
<evidence type="ECO:0000313" key="2">
    <source>
        <dbReference type="EMBL" id="KAH3796469.1"/>
    </source>
</evidence>
<gene>
    <name evidence="2" type="ORF">DPMN_150037</name>
</gene>
<dbReference type="AlphaFoldDB" id="A0A9D4FEY5"/>
<name>A0A9D4FEY5_DREPO</name>
<comment type="caution">
    <text evidence="2">The sequence shown here is derived from an EMBL/GenBank/DDBJ whole genome shotgun (WGS) entry which is preliminary data.</text>
</comment>
<sequence>MELTILKCLERNCVCLPGDPGHPQVPPPPGAPYAARGRGEVWGHHHTSPLPHQQGWNIHQPCKVQIKELAQVSVTIVGKGLGSFGLGKFSSFG</sequence>
<protein>
    <submittedName>
        <fullName evidence="2">Uncharacterized protein</fullName>
    </submittedName>
</protein>
<dbReference type="EMBL" id="JAIWYP010000007">
    <property type="protein sequence ID" value="KAH3796469.1"/>
    <property type="molecule type" value="Genomic_DNA"/>
</dbReference>
<keyword evidence="3" id="KW-1185">Reference proteome</keyword>
<accession>A0A9D4FEY5</accession>
<reference evidence="2" key="2">
    <citation type="submission" date="2020-11" db="EMBL/GenBank/DDBJ databases">
        <authorList>
            <person name="McCartney M.A."/>
            <person name="Auch B."/>
            <person name="Kono T."/>
            <person name="Mallez S."/>
            <person name="Becker A."/>
            <person name="Gohl D.M."/>
            <person name="Silverstein K.A.T."/>
            <person name="Koren S."/>
            <person name="Bechman K.B."/>
            <person name="Herman A."/>
            <person name="Abrahante J.E."/>
            <person name="Garbe J."/>
        </authorList>
    </citation>
    <scope>NUCLEOTIDE SEQUENCE</scope>
    <source>
        <strain evidence="2">Duluth1</strain>
        <tissue evidence="2">Whole animal</tissue>
    </source>
</reference>
<proteinExistence type="predicted"/>
<organism evidence="2 3">
    <name type="scientific">Dreissena polymorpha</name>
    <name type="common">Zebra mussel</name>
    <name type="synonym">Mytilus polymorpha</name>
    <dbReference type="NCBI Taxonomy" id="45954"/>
    <lineage>
        <taxon>Eukaryota</taxon>
        <taxon>Metazoa</taxon>
        <taxon>Spiralia</taxon>
        <taxon>Lophotrochozoa</taxon>
        <taxon>Mollusca</taxon>
        <taxon>Bivalvia</taxon>
        <taxon>Autobranchia</taxon>
        <taxon>Heteroconchia</taxon>
        <taxon>Euheterodonta</taxon>
        <taxon>Imparidentia</taxon>
        <taxon>Neoheterodontei</taxon>
        <taxon>Myida</taxon>
        <taxon>Dreissenoidea</taxon>
        <taxon>Dreissenidae</taxon>
        <taxon>Dreissena</taxon>
    </lineage>
</organism>
<reference evidence="2" key="1">
    <citation type="journal article" date="2019" name="bioRxiv">
        <title>The Genome of the Zebra Mussel, Dreissena polymorpha: A Resource for Invasive Species Research.</title>
        <authorList>
            <person name="McCartney M.A."/>
            <person name="Auch B."/>
            <person name="Kono T."/>
            <person name="Mallez S."/>
            <person name="Zhang Y."/>
            <person name="Obille A."/>
            <person name="Becker A."/>
            <person name="Abrahante J.E."/>
            <person name="Garbe J."/>
            <person name="Badalamenti J.P."/>
            <person name="Herman A."/>
            <person name="Mangelson H."/>
            <person name="Liachko I."/>
            <person name="Sullivan S."/>
            <person name="Sone E.D."/>
            <person name="Koren S."/>
            <person name="Silverstein K.A.T."/>
            <person name="Beckman K.B."/>
            <person name="Gohl D.M."/>
        </authorList>
    </citation>
    <scope>NUCLEOTIDE SEQUENCE</scope>
    <source>
        <strain evidence="2">Duluth1</strain>
        <tissue evidence="2">Whole animal</tissue>
    </source>
</reference>
<feature type="region of interest" description="Disordered" evidence="1">
    <location>
        <begin position="19"/>
        <end position="54"/>
    </location>
</feature>
<evidence type="ECO:0000256" key="1">
    <source>
        <dbReference type="SAM" id="MobiDB-lite"/>
    </source>
</evidence>